<protein>
    <submittedName>
        <fullName evidence="1">Uncharacterized protein</fullName>
    </submittedName>
</protein>
<evidence type="ECO:0000313" key="2">
    <source>
        <dbReference type="Proteomes" id="UP000034189"/>
    </source>
</evidence>
<dbReference type="AlphaFoldDB" id="A0A0F7CHF2"/>
<reference evidence="1 2" key="1">
    <citation type="submission" date="2015-03" db="EMBL/GenBank/DDBJ databases">
        <authorList>
            <person name="Abdul Halim M."/>
        </authorList>
    </citation>
    <scope>NUCLEOTIDE SEQUENCE [LARGE SCALE GENOMIC DNA]</scope>
    <source>
        <strain evidence="1 2">ATCC 35681</strain>
    </source>
</reference>
<name>A0A0F7CHF2_PAEDU</name>
<reference evidence="1 2" key="2">
    <citation type="journal article" date="2016" name="Genome Announc.">
        <title>Genome Sequence of a Gram-Positive Diazotroph, Paenibacillus durus Type Strain ATCC 35681.</title>
        <authorList>
            <person name="Halim M.A."/>
            <person name="Rahman A.Y."/>
            <person name="Sim K.S."/>
            <person name="Yam H.C."/>
            <person name="Rahim A.A."/>
            <person name="Ghazali A.H."/>
            <person name="Najimudin N."/>
        </authorList>
    </citation>
    <scope>NUCLEOTIDE SEQUENCE [LARGE SCALE GENOMIC DNA]</scope>
    <source>
        <strain evidence="1 2">ATCC 35681</strain>
    </source>
</reference>
<gene>
    <name evidence="1" type="ORF">VK70_03095</name>
</gene>
<dbReference type="OrthoDB" id="9865505at2"/>
<dbReference type="Proteomes" id="UP000034189">
    <property type="component" value="Chromosome"/>
</dbReference>
<organism evidence="1 2">
    <name type="scientific">Paenibacillus durus ATCC 35681</name>
    <dbReference type="NCBI Taxonomy" id="1333534"/>
    <lineage>
        <taxon>Bacteria</taxon>
        <taxon>Bacillati</taxon>
        <taxon>Bacillota</taxon>
        <taxon>Bacilli</taxon>
        <taxon>Bacillales</taxon>
        <taxon>Paenibacillaceae</taxon>
        <taxon>Paenibacillus</taxon>
    </lineage>
</organism>
<dbReference type="HOGENOM" id="CLU_2845630_0_0_9"/>
<dbReference type="EMBL" id="CP011114">
    <property type="protein sequence ID" value="AKG33695.1"/>
    <property type="molecule type" value="Genomic_DNA"/>
</dbReference>
<accession>A0A0F7CHF2</accession>
<proteinExistence type="predicted"/>
<evidence type="ECO:0000313" key="1">
    <source>
        <dbReference type="EMBL" id="AKG33695.1"/>
    </source>
</evidence>
<dbReference type="PATRIC" id="fig|1333534.5.peg.667"/>
<dbReference type="RefSeq" id="WP_025696813.1">
    <property type="nucleotide sequence ID" value="NZ_ASQQ01000469.1"/>
</dbReference>
<sequence>MKKPLLQGKRFRPGSGVIQIDPFACAIGPCQPSEIKVSYYKVVTIRVKSKEKQEGTVTDVQKNQF</sequence>